<keyword evidence="2" id="KW-1185">Reference proteome</keyword>
<dbReference type="EMBL" id="QPKV01000016">
    <property type="protein sequence ID" value="RDC54189.1"/>
    <property type="molecule type" value="Genomic_DNA"/>
</dbReference>
<proteinExistence type="predicted"/>
<name>A0A369PTZ1_9SPHI</name>
<reference evidence="1 2" key="1">
    <citation type="submission" date="2018-07" db="EMBL/GenBank/DDBJ databases">
        <title>Pedobacter sp. nov., isolated from soil.</title>
        <authorList>
            <person name="Zhou L.Y."/>
            <person name="Du Z.J."/>
        </authorList>
    </citation>
    <scope>NUCLEOTIDE SEQUENCE [LARGE SCALE GENOMIC DNA]</scope>
    <source>
        <strain evidence="1 2">JDX94</strain>
    </source>
</reference>
<protein>
    <submittedName>
        <fullName evidence="1">DUF1573 domain-containing protein</fullName>
    </submittedName>
</protein>
<gene>
    <name evidence="1" type="ORF">DU508_22935</name>
</gene>
<dbReference type="InterPro" id="IPR011467">
    <property type="entry name" value="DUF1573"/>
</dbReference>
<dbReference type="PANTHER" id="PTHR37833">
    <property type="entry name" value="LIPOPROTEIN-RELATED"/>
    <property type="match status" value="1"/>
</dbReference>
<sequence>MKLENILLRLVFVISALLLMQCSNNRKAQLNYKNVLKVENDSIDLGNIKLSDSLRITYKLSNISSNQKIRIKSVGTSCGCSKAYFSDSTISPVSSEILRVSFFSTDKGNFNKTIVLETDSEPIYKVLTFYDKLE</sequence>
<dbReference type="AlphaFoldDB" id="A0A369PTZ1"/>
<dbReference type="InterPro" id="IPR013783">
    <property type="entry name" value="Ig-like_fold"/>
</dbReference>
<dbReference type="Proteomes" id="UP000253961">
    <property type="component" value="Unassembled WGS sequence"/>
</dbReference>
<dbReference type="PANTHER" id="PTHR37833:SF1">
    <property type="entry name" value="SIGNAL PEPTIDE PROTEIN"/>
    <property type="match status" value="1"/>
</dbReference>
<dbReference type="Pfam" id="PF07610">
    <property type="entry name" value="DUF1573"/>
    <property type="match status" value="1"/>
</dbReference>
<organism evidence="1 2">
    <name type="scientific">Pedobacter chinensis</name>
    <dbReference type="NCBI Taxonomy" id="2282421"/>
    <lineage>
        <taxon>Bacteria</taxon>
        <taxon>Pseudomonadati</taxon>
        <taxon>Bacteroidota</taxon>
        <taxon>Sphingobacteriia</taxon>
        <taxon>Sphingobacteriales</taxon>
        <taxon>Sphingobacteriaceae</taxon>
        <taxon>Pedobacter</taxon>
    </lineage>
</organism>
<dbReference type="RefSeq" id="WP_115405002.1">
    <property type="nucleotide sequence ID" value="NZ_QPKV01000016.1"/>
</dbReference>
<dbReference type="Gene3D" id="2.60.40.10">
    <property type="entry name" value="Immunoglobulins"/>
    <property type="match status" value="1"/>
</dbReference>
<comment type="caution">
    <text evidence="1">The sequence shown here is derived from an EMBL/GenBank/DDBJ whole genome shotgun (WGS) entry which is preliminary data.</text>
</comment>
<accession>A0A369PTZ1</accession>
<evidence type="ECO:0000313" key="2">
    <source>
        <dbReference type="Proteomes" id="UP000253961"/>
    </source>
</evidence>
<evidence type="ECO:0000313" key="1">
    <source>
        <dbReference type="EMBL" id="RDC54189.1"/>
    </source>
</evidence>
<dbReference type="OrthoDB" id="1449040at2"/>